<keyword evidence="3 6" id="KW-0812">Transmembrane</keyword>
<feature type="domain" description="VTT" evidence="7">
    <location>
        <begin position="61"/>
        <end position="177"/>
    </location>
</feature>
<comment type="caution">
    <text evidence="8">The sequence shown here is derived from an EMBL/GenBank/DDBJ whole genome shotgun (WGS) entry which is preliminary data.</text>
</comment>
<reference evidence="8 9" key="1">
    <citation type="submission" date="2023-07" db="EMBL/GenBank/DDBJ databases">
        <title>Genomic Encyclopedia of Type Strains, Phase IV (KMG-IV): sequencing the most valuable type-strain genomes for metagenomic binning, comparative biology and taxonomic classification.</title>
        <authorList>
            <person name="Goeker M."/>
        </authorList>
    </citation>
    <scope>NUCLEOTIDE SEQUENCE [LARGE SCALE GENOMIC DNA]</scope>
    <source>
        <strain evidence="8 9">DSM 16460</strain>
    </source>
</reference>
<dbReference type="InterPro" id="IPR032816">
    <property type="entry name" value="VTT_dom"/>
</dbReference>
<feature type="transmembrane region" description="Helical" evidence="6">
    <location>
        <begin position="6"/>
        <end position="25"/>
    </location>
</feature>
<feature type="transmembrane region" description="Helical" evidence="6">
    <location>
        <begin position="126"/>
        <end position="145"/>
    </location>
</feature>
<gene>
    <name evidence="8" type="ORF">J2S77_001865</name>
</gene>
<organism evidence="8 9">
    <name type="scientific">Alkalibacillus salilacus</name>
    <dbReference type="NCBI Taxonomy" id="284582"/>
    <lineage>
        <taxon>Bacteria</taxon>
        <taxon>Bacillati</taxon>
        <taxon>Bacillota</taxon>
        <taxon>Bacilli</taxon>
        <taxon>Bacillales</taxon>
        <taxon>Bacillaceae</taxon>
        <taxon>Alkalibacillus</taxon>
    </lineage>
</organism>
<evidence type="ECO:0000256" key="5">
    <source>
        <dbReference type="ARBA" id="ARBA00023136"/>
    </source>
</evidence>
<name>A0ABT9VFY0_9BACI</name>
<accession>A0ABT9VFY0</accession>
<comment type="similarity">
    <text evidence="6">Belongs to the TVP38/TMEM64 family.</text>
</comment>
<dbReference type="PANTHER" id="PTHR12677:SF59">
    <property type="entry name" value="GOLGI APPARATUS MEMBRANE PROTEIN TVP38-RELATED"/>
    <property type="match status" value="1"/>
</dbReference>
<keyword evidence="2 6" id="KW-1003">Cell membrane</keyword>
<keyword evidence="5 6" id="KW-0472">Membrane</keyword>
<keyword evidence="4 6" id="KW-1133">Transmembrane helix</keyword>
<evidence type="ECO:0000256" key="2">
    <source>
        <dbReference type="ARBA" id="ARBA00022475"/>
    </source>
</evidence>
<evidence type="ECO:0000256" key="3">
    <source>
        <dbReference type="ARBA" id="ARBA00022692"/>
    </source>
</evidence>
<evidence type="ECO:0000256" key="1">
    <source>
        <dbReference type="ARBA" id="ARBA00004651"/>
    </source>
</evidence>
<evidence type="ECO:0000313" key="9">
    <source>
        <dbReference type="Proteomes" id="UP001224359"/>
    </source>
</evidence>
<keyword evidence="9" id="KW-1185">Reference proteome</keyword>
<dbReference type="InterPro" id="IPR015414">
    <property type="entry name" value="TMEM64"/>
</dbReference>
<proteinExistence type="inferred from homology"/>
<evidence type="ECO:0000259" key="7">
    <source>
        <dbReference type="Pfam" id="PF09335"/>
    </source>
</evidence>
<dbReference type="Proteomes" id="UP001224359">
    <property type="component" value="Unassembled WGS sequence"/>
</dbReference>
<dbReference type="EMBL" id="JAUSTQ010000007">
    <property type="protein sequence ID" value="MDQ0159878.1"/>
    <property type="molecule type" value="Genomic_DNA"/>
</dbReference>
<feature type="transmembrane region" description="Helical" evidence="6">
    <location>
        <begin position="187"/>
        <end position="204"/>
    </location>
</feature>
<protein>
    <recommendedName>
        <fullName evidence="6">TVP38/TMEM64 family membrane protein</fullName>
    </recommendedName>
</protein>
<feature type="transmembrane region" description="Helical" evidence="6">
    <location>
        <begin position="65"/>
        <end position="97"/>
    </location>
</feature>
<comment type="subcellular location">
    <subcellularLocation>
        <location evidence="1 6">Cell membrane</location>
        <topology evidence="1 6">Multi-pass membrane protein</topology>
    </subcellularLocation>
</comment>
<evidence type="ECO:0000256" key="6">
    <source>
        <dbReference type="RuleBase" id="RU366058"/>
    </source>
</evidence>
<feature type="transmembrane region" description="Helical" evidence="6">
    <location>
        <begin position="157"/>
        <end position="175"/>
    </location>
</feature>
<evidence type="ECO:0000313" key="8">
    <source>
        <dbReference type="EMBL" id="MDQ0159878.1"/>
    </source>
</evidence>
<evidence type="ECO:0000256" key="4">
    <source>
        <dbReference type="ARBA" id="ARBA00022989"/>
    </source>
</evidence>
<dbReference type="RefSeq" id="WP_370871813.1">
    <property type="nucleotide sequence ID" value="NZ_JAUSTQ010000007.1"/>
</dbReference>
<dbReference type="PANTHER" id="PTHR12677">
    <property type="entry name" value="GOLGI APPARATUS MEMBRANE PROTEIN TVP38-RELATED"/>
    <property type="match status" value="1"/>
</dbReference>
<feature type="transmembrane region" description="Helical" evidence="6">
    <location>
        <begin position="37"/>
        <end position="59"/>
    </location>
</feature>
<sequence length="218" mass="24352">MERVSIFKVTIILTIIIALLWLNYVAIDITPTEIRHLIYQAGWLAPVAYLVIYSIRPLVLFPASIFSMVGGLAFGVLFGGLLALTGATLSAVMAFFVTRKFGHKAVQFKEKDKIEQYRQKFESKGFLYILMLRLVPVINFDFISYTAGLARVSLKDFIRATVIGIIPGTIVHSFVGASIAEGNSTKLIIAGLLLVVMLLIPVIWNQQLLQMIERMKMN</sequence>
<dbReference type="Pfam" id="PF09335">
    <property type="entry name" value="VTT_dom"/>
    <property type="match status" value="1"/>
</dbReference>